<evidence type="ECO:0000256" key="1">
    <source>
        <dbReference type="SAM" id="SignalP"/>
    </source>
</evidence>
<gene>
    <name evidence="2" type="ORF">A9J31_04520</name>
</gene>
<protein>
    <submittedName>
        <fullName evidence="2">Uncharacterized protein</fullName>
    </submittedName>
</protein>
<dbReference type="RefSeq" id="WP_067764263.1">
    <property type="nucleotide sequence ID" value="NZ_CP183909.1"/>
</dbReference>
<accession>A0A1A7RA41</accession>
<sequence length="474" mass="49426">MKKSALIIALSALSLTSFVYANEGLVSLDDQELSSIDGAALINLSVVDPENTNALMKAANVGFYKLGMDAEMDINVNVKSLRLGCGGVNGAGACDIDIDNLSLSGQSSSSDGRASSSAKLTNPFIELAIKNPKSASQREVVGFRLSADKVVGLLTTGTENTSKPNGINNLSGYMKVQSDSSGMIKGLASTAGTRYNLYGSNQYGNLSVTGRLQALGLGGLAEVDFKTTAGGFNIPNIERNPFTTPAIVVNGTRMKDVTLVSQVKVPDILLGDDKSGYPAAGTVSYNANGNPTGVTALGGKVTATVTGCDWLACLLAPTGSKFENVYMSGKITGITADLTLKQSLGLIHNLPINSAMSLSLQKQAIKWLGTNDDDIAQTGWWLSAKDPVNIGEVIPQDLINIEQFFPQIGTAVSAYLNTNPAKTSDLGGLLKIGALTANIGNVDLSKSPLKLNVENLILNGQGFAPNCFGGLKFC</sequence>
<organism evidence="2 3">
    <name type="scientific">Acinetobacter gandensis</name>
    <dbReference type="NCBI Taxonomy" id="1443941"/>
    <lineage>
        <taxon>Bacteria</taxon>
        <taxon>Pseudomonadati</taxon>
        <taxon>Pseudomonadota</taxon>
        <taxon>Gammaproteobacteria</taxon>
        <taxon>Moraxellales</taxon>
        <taxon>Moraxellaceae</taxon>
        <taxon>Acinetobacter</taxon>
    </lineage>
</organism>
<comment type="caution">
    <text evidence="2">The sequence shown here is derived from an EMBL/GenBank/DDBJ whole genome shotgun (WGS) entry which is preliminary data.</text>
</comment>
<reference evidence="3" key="1">
    <citation type="submission" date="2016-06" db="EMBL/GenBank/DDBJ databases">
        <authorList>
            <person name="Radolfova-Krizova L."/>
            <person name="Nemec A."/>
        </authorList>
    </citation>
    <scope>NUCLEOTIDE SEQUENCE [LARGE SCALE GENOMIC DNA]</scope>
    <source>
        <strain evidence="3">ANC 4275</strain>
    </source>
</reference>
<dbReference type="EMBL" id="LZDS01000025">
    <property type="protein sequence ID" value="OBX28359.1"/>
    <property type="molecule type" value="Genomic_DNA"/>
</dbReference>
<feature type="chain" id="PRO_5008360708" evidence="1">
    <location>
        <begin position="22"/>
        <end position="474"/>
    </location>
</feature>
<name>A0A1A7RA41_9GAMM</name>
<feature type="signal peptide" evidence="1">
    <location>
        <begin position="1"/>
        <end position="21"/>
    </location>
</feature>
<proteinExistence type="predicted"/>
<evidence type="ECO:0000313" key="2">
    <source>
        <dbReference type="EMBL" id="OBX28359.1"/>
    </source>
</evidence>
<keyword evidence="3" id="KW-1185">Reference proteome</keyword>
<keyword evidence="1" id="KW-0732">Signal</keyword>
<dbReference type="AlphaFoldDB" id="A0A1A7RA41"/>
<dbReference type="Proteomes" id="UP000185753">
    <property type="component" value="Unassembled WGS sequence"/>
</dbReference>
<evidence type="ECO:0000313" key="3">
    <source>
        <dbReference type="Proteomes" id="UP000185753"/>
    </source>
</evidence>